<evidence type="ECO:0000256" key="1">
    <source>
        <dbReference type="ARBA" id="ARBA00004694"/>
    </source>
</evidence>
<evidence type="ECO:0000256" key="13">
    <source>
        <dbReference type="PIRSR" id="PIRSR001415-5"/>
    </source>
</evidence>
<dbReference type="PANTHER" id="PTHR11458:SF0">
    <property type="entry name" value="DELTA-AMINOLEVULINIC ACID DEHYDRATASE"/>
    <property type="match status" value="1"/>
</dbReference>
<feature type="binding site" evidence="12">
    <location>
        <position position="130"/>
    </location>
    <ligand>
        <name>Zn(2+)</name>
        <dbReference type="ChEBI" id="CHEBI:29105"/>
        <note>catalytic</note>
    </ligand>
</feature>
<gene>
    <name evidence="15" type="ORF">A7E75_06130</name>
</gene>
<evidence type="ECO:0000256" key="11">
    <source>
        <dbReference type="PIRSR" id="PIRSR001415-2"/>
    </source>
</evidence>
<dbReference type="RefSeq" id="WP_072286492.1">
    <property type="nucleotide sequence ID" value="NZ_CP015455.1"/>
</dbReference>
<dbReference type="Proteomes" id="UP000182264">
    <property type="component" value="Chromosome"/>
</dbReference>
<dbReference type="GO" id="GO:0008270">
    <property type="term" value="F:zinc ion binding"/>
    <property type="evidence" value="ECO:0007669"/>
    <property type="project" value="TreeGrafter"/>
</dbReference>
<accession>A0A1L3GFJ8</accession>
<keyword evidence="6" id="KW-0456">Lyase</keyword>
<feature type="binding site" evidence="11">
    <location>
        <position position="205"/>
    </location>
    <ligand>
        <name>5-aminolevulinate</name>
        <dbReference type="ChEBI" id="CHEBI:356416"/>
        <label>1</label>
    </ligand>
</feature>
<dbReference type="InterPro" id="IPR001731">
    <property type="entry name" value="ALAD"/>
</dbReference>
<evidence type="ECO:0000256" key="9">
    <source>
        <dbReference type="ARBA" id="ARBA00047651"/>
    </source>
</evidence>
<dbReference type="PANTHER" id="PTHR11458">
    <property type="entry name" value="DELTA-AMINOLEVULINIC ACID DEHYDRATASE"/>
    <property type="match status" value="1"/>
</dbReference>
<dbReference type="PIRSF" id="PIRSF001415">
    <property type="entry name" value="Porphbilin_synth"/>
    <property type="match status" value="1"/>
</dbReference>
<organism evidence="15 16">
    <name type="scientific">Syntrophotalea acetylenica</name>
    <name type="common">Pelobacter acetylenicus</name>
    <dbReference type="NCBI Taxonomy" id="29542"/>
    <lineage>
        <taxon>Bacteria</taxon>
        <taxon>Pseudomonadati</taxon>
        <taxon>Thermodesulfobacteriota</taxon>
        <taxon>Desulfuromonadia</taxon>
        <taxon>Desulfuromonadales</taxon>
        <taxon>Syntrophotaleaceae</taxon>
        <taxon>Syntrophotalea</taxon>
    </lineage>
</organism>
<evidence type="ECO:0000256" key="14">
    <source>
        <dbReference type="RuleBase" id="RU004161"/>
    </source>
</evidence>
<name>A0A1L3GFJ8_SYNAC</name>
<evidence type="ECO:0000256" key="6">
    <source>
        <dbReference type="ARBA" id="ARBA00023239"/>
    </source>
</evidence>
<evidence type="ECO:0000256" key="12">
    <source>
        <dbReference type="PIRSR" id="PIRSR001415-3"/>
    </source>
</evidence>
<dbReference type="STRING" id="29542.A6070_00050"/>
<dbReference type="EC" id="4.2.1.24" evidence="3"/>
<dbReference type="InterPro" id="IPR013785">
    <property type="entry name" value="Aldolase_TIM"/>
</dbReference>
<dbReference type="KEGG" id="pace:A6070_14775"/>
<evidence type="ECO:0000313" key="15">
    <source>
        <dbReference type="EMBL" id="APG24650.1"/>
    </source>
</evidence>
<evidence type="ECO:0000256" key="7">
    <source>
        <dbReference type="ARBA" id="ARBA00023244"/>
    </source>
</evidence>
<dbReference type="CDD" id="cd00384">
    <property type="entry name" value="ALAD_PBGS"/>
    <property type="match status" value="1"/>
</dbReference>
<keyword evidence="12" id="KW-0479">Metal-binding</keyword>
<dbReference type="AlphaFoldDB" id="A0A1L3GFJ8"/>
<feature type="active site" description="Schiff-base intermediate with substrate" evidence="10">
    <location>
        <position position="248"/>
    </location>
</feature>
<dbReference type="SMART" id="SM01004">
    <property type="entry name" value="ALAD"/>
    <property type="match status" value="1"/>
</dbReference>
<keyword evidence="12" id="KW-0862">Zinc</keyword>
<feature type="binding site" evidence="11">
    <location>
        <position position="217"/>
    </location>
    <ligand>
        <name>5-aminolevulinate</name>
        <dbReference type="ChEBI" id="CHEBI:356416"/>
        <label>1</label>
    </ligand>
</feature>
<evidence type="ECO:0000256" key="2">
    <source>
        <dbReference type="ARBA" id="ARBA00008055"/>
    </source>
</evidence>
<dbReference type="EMBL" id="CP015518">
    <property type="protein sequence ID" value="APG24650.1"/>
    <property type="molecule type" value="Genomic_DNA"/>
</dbReference>
<dbReference type="SUPFAM" id="SSF51569">
    <property type="entry name" value="Aldolase"/>
    <property type="match status" value="1"/>
</dbReference>
<feature type="binding site" evidence="11">
    <location>
        <position position="274"/>
    </location>
    <ligand>
        <name>5-aminolevulinate</name>
        <dbReference type="ChEBI" id="CHEBI:356416"/>
        <label>2</label>
    </ligand>
</feature>
<keyword evidence="16" id="KW-1185">Reference proteome</keyword>
<dbReference type="OrthoDB" id="9805001at2"/>
<feature type="binding site" evidence="13">
    <location>
        <position position="233"/>
    </location>
    <ligand>
        <name>Mg(2+)</name>
        <dbReference type="ChEBI" id="CHEBI:18420"/>
    </ligand>
</feature>
<keyword evidence="5" id="KW-0350">Heme biosynthesis</keyword>
<dbReference type="KEGG" id="pace:A6070_00050"/>
<feature type="binding site" evidence="12">
    <location>
        <position position="120"/>
    </location>
    <ligand>
        <name>Zn(2+)</name>
        <dbReference type="ChEBI" id="CHEBI:29105"/>
        <note>catalytic</note>
    </ligand>
</feature>
<reference evidence="15 16" key="1">
    <citation type="journal article" date="2017" name="Genome Announc.">
        <title>Complete Genome Sequences of Two Acetylene-Fermenting Pelobacter acetylenicus Strains.</title>
        <authorList>
            <person name="Sutton J.M."/>
            <person name="Baesman S.M."/>
            <person name="Fierst J.L."/>
            <person name="Poret-Peterson A.T."/>
            <person name="Oremland R.S."/>
            <person name="Dunlap D.S."/>
            <person name="Akob D.M."/>
        </authorList>
    </citation>
    <scope>NUCLEOTIDE SEQUENCE [LARGE SCALE GENOMIC DNA]</scope>
    <source>
        <strain evidence="15 16">DSM 3247</strain>
    </source>
</reference>
<feature type="binding site" evidence="11">
    <location>
        <position position="313"/>
    </location>
    <ligand>
        <name>5-aminolevulinate</name>
        <dbReference type="ChEBI" id="CHEBI:356416"/>
        <label>2</label>
    </ligand>
</feature>
<comment type="similarity">
    <text evidence="2 14">Belongs to the ALAD family.</text>
</comment>
<evidence type="ECO:0000256" key="8">
    <source>
        <dbReference type="ARBA" id="ARBA00032837"/>
    </source>
</evidence>
<feature type="active site" description="Schiff-base intermediate with substrate" evidence="10">
    <location>
        <position position="195"/>
    </location>
</feature>
<dbReference type="GO" id="GO:0006782">
    <property type="term" value="P:protoporphyrinogen IX biosynthetic process"/>
    <property type="evidence" value="ECO:0007669"/>
    <property type="project" value="UniProtKB-UniPathway"/>
</dbReference>
<sequence>MHFPEYRARRTRRTPILRNMVRETRLSVDDLIYPLFCVEGADVCHPIGSMPGVCQLSIDRLVAEAREVWQLGIPAVILFGIPDRKDALGSAGTSDDGIIPRAVRALKQVLPELIVVTDVCMCEYTDHGHCGVVRGQDVLNDPTLELLSRQAVAHARAGVDIVAPSDMMDGRVAAIRRALDTEGFDQIPIMSYAVKYASAFYGPFREAAESAPQFGDRRSYQMDPANRREALREARLDVHENADFLMVKPAMAYLDILRDLREAFDLPLVAYNVSGEFAMLKAAAQRGWIDHDRVMLELLTAMKRAGADLIITYHAKEAAGLLRQDHSGQEP</sequence>
<comment type="catalytic activity">
    <reaction evidence="9">
        <text>2 5-aminolevulinate = porphobilinogen + 2 H2O + H(+)</text>
        <dbReference type="Rhea" id="RHEA:24064"/>
        <dbReference type="ChEBI" id="CHEBI:15377"/>
        <dbReference type="ChEBI" id="CHEBI:15378"/>
        <dbReference type="ChEBI" id="CHEBI:58126"/>
        <dbReference type="ChEBI" id="CHEBI:356416"/>
        <dbReference type="EC" id="4.2.1.24"/>
    </reaction>
</comment>
<evidence type="ECO:0000256" key="10">
    <source>
        <dbReference type="PIRSR" id="PIRSR001415-1"/>
    </source>
</evidence>
<evidence type="ECO:0000313" key="16">
    <source>
        <dbReference type="Proteomes" id="UP000182264"/>
    </source>
</evidence>
<keyword evidence="13" id="KW-0460">Magnesium</keyword>
<evidence type="ECO:0000256" key="4">
    <source>
        <dbReference type="ARBA" id="ARBA00020771"/>
    </source>
</evidence>
<dbReference type="GO" id="GO:0004655">
    <property type="term" value="F:porphobilinogen synthase activity"/>
    <property type="evidence" value="ECO:0007669"/>
    <property type="project" value="UniProtKB-EC"/>
</dbReference>
<dbReference type="NCBIfam" id="NF006762">
    <property type="entry name" value="PRK09283.1"/>
    <property type="match status" value="1"/>
</dbReference>
<dbReference type="FunFam" id="3.20.20.70:FF:000019">
    <property type="entry name" value="Delta-aminolevulinic acid dehydratase"/>
    <property type="match status" value="1"/>
</dbReference>
<evidence type="ECO:0000256" key="5">
    <source>
        <dbReference type="ARBA" id="ARBA00023133"/>
    </source>
</evidence>
<dbReference type="Pfam" id="PF00490">
    <property type="entry name" value="ALAD"/>
    <property type="match status" value="1"/>
</dbReference>
<dbReference type="UniPathway" id="UPA00251">
    <property type="reaction ID" value="UER00318"/>
</dbReference>
<dbReference type="GO" id="GO:0005829">
    <property type="term" value="C:cytosol"/>
    <property type="evidence" value="ECO:0007669"/>
    <property type="project" value="TreeGrafter"/>
</dbReference>
<protein>
    <recommendedName>
        <fullName evidence="4">Delta-aminolevulinic acid dehydratase</fullName>
        <ecNumber evidence="3">4.2.1.24</ecNumber>
    </recommendedName>
    <alternativeName>
        <fullName evidence="8">Porphobilinogen synthase</fullName>
    </alternativeName>
</protein>
<proteinExistence type="inferred from homology"/>
<comment type="pathway">
    <text evidence="1">Porphyrin-containing compound metabolism; protoporphyrin-IX biosynthesis; coproporphyrinogen-III from 5-aminolevulinate: step 1/4.</text>
</comment>
<evidence type="ECO:0000256" key="3">
    <source>
        <dbReference type="ARBA" id="ARBA00012053"/>
    </source>
</evidence>
<feature type="binding site" evidence="12">
    <location>
        <position position="122"/>
    </location>
    <ligand>
        <name>Zn(2+)</name>
        <dbReference type="ChEBI" id="CHEBI:29105"/>
        <note>catalytic</note>
    </ligand>
</feature>
<dbReference type="Gene3D" id="3.20.20.70">
    <property type="entry name" value="Aldolase class I"/>
    <property type="match status" value="1"/>
</dbReference>
<keyword evidence="7" id="KW-0627">Porphyrin biosynthesis</keyword>
<dbReference type="PRINTS" id="PR00144">
    <property type="entry name" value="DALDHYDRTASE"/>
</dbReference>